<dbReference type="SUPFAM" id="SSF53448">
    <property type="entry name" value="Nucleotide-diphospho-sugar transferases"/>
    <property type="match status" value="1"/>
</dbReference>
<name>A0A2U3LV55_9FIRM</name>
<dbReference type="OrthoDB" id="9771846at2"/>
<evidence type="ECO:0000313" key="7">
    <source>
        <dbReference type="Proteomes" id="UP000238916"/>
    </source>
</evidence>
<protein>
    <submittedName>
        <fullName evidence="6">Glycosyl transferase 2 family protein</fullName>
    </submittedName>
</protein>
<reference evidence="7" key="1">
    <citation type="submission" date="2018-02" db="EMBL/GenBank/DDBJ databases">
        <authorList>
            <person name="Hausmann B."/>
        </authorList>
    </citation>
    <scope>NUCLEOTIDE SEQUENCE [LARGE SCALE GENOMIC DNA]</scope>
    <source>
        <strain evidence="7">Peat soil MAG SbF1</strain>
    </source>
</reference>
<gene>
    <name evidence="6" type="ORF">SBF1_870008</name>
</gene>
<evidence type="ECO:0000313" key="6">
    <source>
        <dbReference type="EMBL" id="SPF55825.1"/>
    </source>
</evidence>
<proteinExistence type="inferred from homology"/>
<dbReference type="AlphaFoldDB" id="A0A2U3LV55"/>
<dbReference type="GO" id="GO:0016757">
    <property type="term" value="F:glycosyltransferase activity"/>
    <property type="evidence" value="ECO:0007669"/>
    <property type="project" value="UniProtKB-KW"/>
</dbReference>
<evidence type="ECO:0000256" key="2">
    <source>
        <dbReference type="ARBA" id="ARBA00006739"/>
    </source>
</evidence>
<keyword evidence="3" id="KW-0328">Glycosyltransferase</keyword>
<dbReference type="InterPro" id="IPR029044">
    <property type="entry name" value="Nucleotide-diphossugar_trans"/>
</dbReference>
<dbReference type="InterPro" id="IPR001173">
    <property type="entry name" value="Glyco_trans_2-like"/>
</dbReference>
<comment type="similarity">
    <text evidence="2">Belongs to the glycosyltransferase 2 family.</text>
</comment>
<accession>A0A2U3LV55</accession>
<dbReference type="InterPro" id="IPR011990">
    <property type="entry name" value="TPR-like_helical_dom_sf"/>
</dbReference>
<evidence type="ECO:0000256" key="4">
    <source>
        <dbReference type="ARBA" id="ARBA00022679"/>
    </source>
</evidence>
<dbReference type="PANTHER" id="PTHR43179:SF12">
    <property type="entry name" value="GALACTOFURANOSYLTRANSFERASE GLFT2"/>
    <property type="match status" value="1"/>
</dbReference>
<comment type="pathway">
    <text evidence="1">Cell wall biogenesis; cell wall polysaccharide biosynthesis.</text>
</comment>
<dbReference type="SUPFAM" id="SSF48452">
    <property type="entry name" value="TPR-like"/>
    <property type="match status" value="1"/>
</dbReference>
<dbReference type="Gene3D" id="3.90.550.10">
    <property type="entry name" value="Spore Coat Polysaccharide Biosynthesis Protein SpsA, Chain A"/>
    <property type="match status" value="1"/>
</dbReference>
<keyword evidence="4 6" id="KW-0808">Transferase</keyword>
<dbReference type="Pfam" id="PF00535">
    <property type="entry name" value="Glycos_transf_2"/>
    <property type="match status" value="1"/>
</dbReference>
<dbReference type="CDD" id="cd04186">
    <property type="entry name" value="GT_2_like_c"/>
    <property type="match status" value="1"/>
</dbReference>
<evidence type="ECO:0000256" key="1">
    <source>
        <dbReference type="ARBA" id="ARBA00004776"/>
    </source>
</evidence>
<dbReference type="PANTHER" id="PTHR43179">
    <property type="entry name" value="RHAMNOSYLTRANSFERASE WBBL"/>
    <property type="match status" value="1"/>
</dbReference>
<dbReference type="EMBL" id="OMOF01000856">
    <property type="protein sequence ID" value="SPF55825.1"/>
    <property type="molecule type" value="Genomic_DNA"/>
</dbReference>
<organism evidence="6 7">
    <name type="scientific">Candidatus Desulfosporosinus infrequens</name>
    <dbReference type="NCBI Taxonomy" id="2043169"/>
    <lineage>
        <taxon>Bacteria</taxon>
        <taxon>Bacillati</taxon>
        <taxon>Bacillota</taxon>
        <taxon>Clostridia</taxon>
        <taxon>Eubacteriales</taxon>
        <taxon>Desulfitobacteriaceae</taxon>
        <taxon>Desulfosporosinus</taxon>
    </lineage>
</organism>
<evidence type="ECO:0000259" key="5">
    <source>
        <dbReference type="Pfam" id="PF00535"/>
    </source>
</evidence>
<dbReference type="Gene3D" id="1.25.40.10">
    <property type="entry name" value="Tetratricopeptide repeat domain"/>
    <property type="match status" value="1"/>
</dbReference>
<evidence type="ECO:0000256" key="3">
    <source>
        <dbReference type="ARBA" id="ARBA00022676"/>
    </source>
</evidence>
<feature type="domain" description="Glycosyltransferase 2-like" evidence="5">
    <location>
        <begin position="4"/>
        <end position="114"/>
    </location>
</feature>
<sequence length="464" mass="52635">MTTSIIILNVNQLAVTQQCIESIRQNTPEPYELIVVDNGSTDGTVEYLKGQVDIKAVFNSSNFGFGKGCNQGLEVASGDNILFLNNDTVVTVNWLGNMLRLLYSQQQIGLVGPVSNCVSGHQQINVTYAELSCLADFAREYCAKNAGGYRRVFRLVGFCLLVKKEVIDQIGGFDEMFGLGNFEDDDFCLRAVQAGFHLMIALDSFVHHIGQVTFNSVREAGFNRLMEENREKAIAKWGFNIANYLHNLQPETAAKLRGDDLHHNLHIYEARLEAGDEFAPLDLYDFANELLNHRQDEQAVEYYEKFLATGQGSIEDKITACGNVADLFLWRGDQENMKKYIFRSFEYDTPRAEFCCRLGFAALKAGNYKEAIVWYKIVAHLEMPADNCGPINQACWTWLPHLQLALCYDRVGKQELGYRHNEFARHFVPQDTRVLHNRTYFEDILGPTRTAEIDLQVQAELCQQ</sequence>
<dbReference type="Proteomes" id="UP000238916">
    <property type="component" value="Unassembled WGS sequence"/>
</dbReference>